<proteinExistence type="predicted"/>
<dbReference type="Pfam" id="PF15232">
    <property type="entry name" value="DUF4585"/>
    <property type="match status" value="1"/>
</dbReference>
<dbReference type="PANTHER" id="PTHR33775:SF1">
    <property type="entry name" value="PROLINE-RICH BASIC PROTEIN 1"/>
    <property type="match status" value="1"/>
</dbReference>
<comment type="caution">
    <text evidence="3">The sequence shown here is derived from an EMBL/GenBank/DDBJ whole genome shotgun (WGS) entry which is preliminary data.</text>
</comment>
<feature type="compositionally biased region" description="Basic and acidic residues" evidence="1">
    <location>
        <begin position="284"/>
        <end position="298"/>
    </location>
</feature>
<dbReference type="AlphaFoldDB" id="A0A8J6KWU6"/>
<protein>
    <submittedName>
        <fullName evidence="3">Proline-rich basic protein 1</fullName>
    </submittedName>
</protein>
<feature type="region of interest" description="Disordered" evidence="1">
    <location>
        <begin position="377"/>
        <end position="474"/>
    </location>
</feature>
<feature type="domain" description="DUF4585" evidence="2">
    <location>
        <begin position="675"/>
        <end position="742"/>
    </location>
</feature>
<name>A0A8J6KWU6_MICOH</name>
<gene>
    <name evidence="3" type="ORF">LTLLF_174495</name>
</gene>
<feature type="region of interest" description="Disordered" evidence="1">
    <location>
        <begin position="570"/>
        <end position="681"/>
    </location>
</feature>
<feature type="region of interest" description="Disordered" evidence="1">
    <location>
        <begin position="541"/>
        <end position="560"/>
    </location>
</feature>
<feature type="compositionally biased region" description="Low complexity" evidence="1">
    <location>
        <begin position="637"/>
        <end position="658"/>
    </location>
</feature>
<feature type="region of interest" description="Disordered" evidence="1">
    <location>
        <begin position="257"/>
        <end position="360"/>
    </location>
</feature>
<feature type="compositionally biased region" description="Polar residues" evidence="1">
    <location>
        <begin position="70"/>
        <end position="85"/>
    </location>
</feature>
<accession>A0A8J6KWU6</accession>
<dbReference type="Proteomes" id="UP000710432">
    <property type="component" value="Unassembled WGS sequence"/>
</dbReference>
<dbReference type="PANTHER" id="PTHR33775">
    <property type="entry name" value="CARDIAC-ENRICHED FHL2-INTERACTING PROTEIN-RELATED"/>
    <property type="match status" value="1"/>
</dbReference>
<dbReference type="InterPro" id="IPR027838">
    <property type="entry name" value="DUF4585"/>
</dbReference>
<dbReference type="EMBL" id="JAATJU010024200">
    <property type="protein sequence ID" value="KAH0506167.1"/>
    <property type="molecule type" value="Genomic_DNA"/>
</dbReference>
<reference evidence="3" key="1">
    <citation type="submission" date="2020-03" db="EMBL/GenBank/DDBJ databases">
        <title>Studies in the Genomics of Life Span.</title>
        <authorList>
            <person name="Glass D."/>
        </authorList>
    </citation>
    <scope>NUCLEOTIDE SEQUENCE</scope>
    <source>
        <strain evidence="3">LTLLF</strain>
        <tissue evidence="3">Muscle</tissue>
    </source>
</reference>
<feature type="region of interest" description="Disordered" evidence="1">
    <location>
        <begin position="123"/>
        <end position="240"/>
    </location>
</feature>
<organism evidence="3 4">
    <name type="scientific">Microtus ochrogaster</name>
    <name type="common">Prairie vole</name>
    <dbReference type="NCBI Taxonomy" id="79684"/>
    <lineage>
        <taxon>Eukaryota</taxon>
        <taxon>Metazoa</taxon>
        <taxon>Chordata</taxon>
        <taxon>Craniata</taxon>
        <taxon>Vertebrata</taxon>
        <taxon>Euteleostomi</taxon>
        <taxon>Mammalia</taxon>
        <taxon>Eutheria</taxon>
        <taxon>Euarchontoglires</taxon>
        <taxon>Glires</taxon>
        <taxon>Rodentia</taxon>
        <taxon>Myomorpha</taxon>
        <taxon>Muroidea</taxon>
        <taxon>Cricetidae</taxon>
        <taxon>Arvicolinae</taxon>
        <taxon>Microtus</taxon>
    </lineage>
</organism>
<sequence length="817" mass="86199">MLTALAPPALPGLSRQLPAPARRQDSSGSSGSYHTAPGSPEPPDVGPDTEGRGTWLWVAPGRGAGAQPVLSVSAQNSRQQHSSGSDFPRGPGSGPLPPRPQLRMLPSGEMEVIFGARALFSRSDAEDREEQQFMAPAISSPLLPGSPSPVSVSPPQPQAPDGGSRWATYLELPPRGPSPAVSGQYECVEVALEERTAPVRPRTVPKRQIELRPRPRSPSQDSRAPRPRLLLRTGSLDESLNRVQAAAGIVQTALARKLGSEVPAPSNATFRSTGKPEPTTNPRETTRSTRVVPEEVKSRPPRAQDSSELPDHPIETSSPSPRETWGPIVQGSSTVLRQEAMNGLTQELEPPTPPAPGTPELTEAQCLLTLENADNAFKGRQPSPVVDTPEPPGSHLTSILDDDMCPEALASGEAASGRSRVTIPRPRDVRKMVKTTYAPSFPAGTPSSGLPAPSADTRGEGDASKAQELPALESPAPAHYTSIFLKDFLPVVPHPYESPELSLHATPKDVSHSNQVPRRRAENNTAKPFARSEIRLPGALVLSRRREKTPAVQGCGPGVENLDAEAQRLVPDHEGRTSPLGGVHASTEWSPLGSAGTQPPHPGSPQACPNSSLGTAPELETPLVAPTKAVQAPLPREPQATATRTAAPLPRAASAPPTDRLPPASTQGARRLPGAAPPGKVLVDPESGRYYFVEAPRQPRLRLLFDPESGQYVEVLLPPSPSLSRPPRQAYTPLALGPGLYPPAYGPVPGSSLTPPSPNLPALGSLQLPWTPEAGPLEGMYYMPLSGTPSPAPPVLFCAPPSNSGPIQSSKGSVFPL</sequence>
<evidence type="ECO:0000259" key="2">
    <source>
        <dbReference type="Pfam" id="PF15232"/>
    </source>
</evidence>
<evidence type="ECO:0000313" key="4">
    <source>
        <dbReference type="Proteomes" id="UP000710432"/>
    </source>
</evidence>
<feature type="compositionally biased region" description="Pro residues" evidence="1">
    <location>
        <begin position="144"/>
        <end position="158"/>
    </location>
</feature>
<feature type="region of interest" description="Disordered" evidence="1">
    <location>
        <begin position="1"/>
        <end position="104"/>
    </location>
</feature>
<evidence type="ECO:0000313" key="3">
    <source>
        <dbReference type="EMBL" id="KAH0506167.1"/>
    </source>
</evidence>
<dbReference type="GO" id="GO:0005654">
    <property type="term" value="C:nucleoplasm"/>
    <property type="evidence" value="ECO:0007669"/>
    <property type="project" value="TreeGrafter"/>
</dbReference>
<dbReference type="InterPro" id="IPR052303">
    <property type="entry name" value="CEFIP"/>
</dbReference>
<feature type="region of interest" description="Disordered" evidence="1">
    <location>
        <begin position="495"/>
        <end position="531"/>
    </location>
</feature>
<evidence type="ECO:0000256" key="1">
    <source>
        <dbReference type="SAM" id="MobiDB-lite"/>
    </source>
</evidence>